<dbReference type="AlphaFoldDB" id="A0A9W5X7S6"/>
<dbReference type="PANTHER" id="PTHR43346:SF1">
    <property type="entry name" value="QUERCETIN 2,3-DIOXYGENASE-RELATED"/>
    <property type="match status" value="1"/>
</dbReference>
<dbReference type="Proteomes" id="UP000621492">
    <property type="component" value="Unassembled WGS sequence"/>
</dbReference>
<feature type="domain" description="Cupin type-2" evidence="1">
    <location>
        <begin position="95"/>
        <end position="170"/>
    </location>
</feature>
<accession>A0A9W5X7S6</accession>
<dbReference type="Pfam" id="PF07883">
    <property type="entry name" value="Cupin_2"/>
    <property type="match status" value="1"/>
</dbReference>
<keyword evidence="3" id="KW-1185">Reference proteome</keyword>
<dbReference type="InterPro" id="IPR014710">
    <property type="entry name" value="RmlC-like_jellyroll"/>
</dbReference>
<dbReference type="SUPFAM" id="SSF51182">
    <property type="entry name" value="RmlC-like cupins"/>
    <property type="match status" value="1"/>
</dbReference>
<organism evidence="2 3">
    <name type="scientific">Lentibacillus populi</name>
    <dbReference type="NCBI Taxonomy" id="1827502"/>
    <lineage>
        <taxon>Bacteria</taxon>
        <taxon>Bacillati</taxon>
        <taxon>Bacillota</taxon>
        <taxon>Bacilli</taxon>
        <taxon>Bacillales</taxon>
        <taxon>Bacillaceae</taxon>
        <taxon>Lentibacillus</taxon>
    </lineage>
</organism>
<dbReference type="InterPro" id="IPR013096">
    <property type="entry name" value="Cupin_2"/>
</dbReference>
<protein>
    <recommendedName>
        <fullName evidence="1">Cupin type-2 domain-containing protein</fullName>
    </recommendedName>
</protein>
<dbReference type="EMBL" id="BMJD01000072">
    <property type="protein sequence ID" value="GGB62316.1"/>
    <property type="molecule type" value="Genomic_DNA"/>
</dbReference>
<dbReference type="PANTHER" id="PTHR43346">
    <property type="entry name" value="LIGAND BINDING DOMAIN PROTEIN, PUTATIVE (AFU_ORTHOLOGUE AFUA_6G14370)-RELATED"/>
    <property type="match status" value="1"/>
</dbReference>
<reference evidence="2" key="1">
    <citation type="journal article" date="2014" name="Int. J. Syst. Evol. Microbiol.">
        <title>Complete genome sequence of Corynebacterium casei LMG S-19264T (=DSM 44701T), isolated from a smear-ripened cheese.</title>
        <authorList>
            <consortium name="US DOE Joint Genome Institute (JGI-PGF)"/>
            <person name="Walter F."/>
            <person name="Albersmeier A."/>
            <person name="Kalinowski J."/>
            <person name="Ruckert C."/>
        </authorList>
    </citation>
    <scope>NUCLEOTIDE SEQUENCE</scope>
    <source>
        <strain evidence="2">CGMCC 1.15454</strain>
    </source>
</reference>
<sequence>MNNFYYMYPHLNPYYGYVPMRNLNYIWDPGYWDMPNTEGYGNQFSPHPNIQRDISNPILKDQGDNPFVININQAAKQNNTYRDTIWTGKHLQVTLMSINVGEDIGLEIHHNVDQFLRIEEGQGLVQMGKEKNNLDFEKYVGDDFAIMVPSGTWHNVTNTGNTPLKLYSIYGPPNHPFGTVHMTKADAEAAGD</sequence>
<dbReference type="CDD" id="cd02223">
    <property type="entry name" value="cupin_Bh2720-like"/>
    <property type="match status" value="1"/>
</dbReference>
<dbReference type="RefSeq" id="WP_188725912.1">
    <property type="nucleotide sequence ID" value="NZ_BMJD01000072.1"/>
</dbReference>
<proteinExistence type="predicted"/>
<dbReference type="Gene3D" id="2.60.120.10">
    <property type="entry name" value="Jelly Rolls"/>
    <property type="match status" value="1"/>
</dbReference>
<evidence type="ECO:0000313" key="2">
    <source>
        <dbReference type="EMBL" id="GGB62316.1"/>
    </source>
</evidence>
<reference evidence="2" key="2">
    <citation type="submission" date="2020-09" db="EMBL/GenBank/DDBJ databases">
        <authorList>
            <person name="Sun Q."/>
            <person name="Zhou Y."/>
        </authorList>
    </citation>
    <scope>NUCLEOTIDE SEQUENCE</scope>
    <source>
        <strain evidence="2">CGMCC 1.15454</strain>
    </source>
</reference>
<evidence type="ECO:0000313" key="3">
    <source>
        <dbReference type="Proteomes" id="UP000621492"/>
    </source>
</evidence>
<dbReference type="InterPro" id="IPR052538">
    <property type="entry name" value="Flavonoid_dioxygenase-like"/>
</dbReference>
<comment type="caution">
    <text evidence="2">The sequence shown here is derived from an EMBL/GenBank/DDBJ whole genome shotgun (WGS) entry which is preliminary data.</text>
</comment>
<gene>
    <name evidence="2" type="primary">yrkC</name>
    <name evidence="2" type="ORF">GCM10011409_44390</name>
</gene>
<dbReference type="InterPro" id="IPR011051">
    <property type="entry name" value="RmlC_Cupin_sf"/>
</dbReference>
<name>A0A9W5X7S6_9BACI</name>
<evidence type="ECO:0000259" key="1">
    <source>
        <dbReference type="Pfam" id="PF07883"/>
    </source>
</evidence>